<evidence type="ECO:0000313" key="4">
    <source>
        <dbReference type="Proteomes" id="UP001176517"/>
    </source>
</evidence>
<sequence length="339" mass="36412">MSASTSSSSSAAASRKRRSQVLRSLSQAQQVSALAFGSFLTVHIAAPALALLAPPGSSHDVATGTMLLGRVWYQNPASEPALVWGALTVHLLSGLARKAIIVLWEPPLAEDDDGDAALGKSGEASGSSTTSTERRKRKRRTLAQRVAALPSDWQTISGALLVPFTLHHAYLNRVVPARSSYPITNLSPSELDYTYVAHGFSHTLIPRAIVSTAAYTALIGLSVFHTCKGLQKMVRWRSLASKTQENSKAPAADELGPSSSVSSALSDSGSSEISKADSVIQRRLLRQRRNRQWDAAAGITTALICGGLLRLVRETDSTPAFLAKRYEACYTLVWPYSRI</sequence>
<evidence type="ECO:0000313" key="3">
    <source>
        <dbReference type="EMBL" id="KAK0557703.1"/>
    </source>
</evidence>
<dbReference type="GO" id="GO:0055088">
    <property type="term" value="P:lipid homeostasis"/>
    <property type="evidence" value="ECO:0007669"/>
    <property type="project" value="InterPro"/>
</dbReference>
<feature type="domain" description="Mitochondrial adapter protein MCP1 transmembrane" evidence="2">
    <location>
        <begin position="163"/>
        <end position="312"/>
    </location>
</feature>
<proteinExistence type="predicted"/>
<dbReference type="AlphaFoldDB" id="A0AAN6GW41"/>
<dbReference type="Pfam" id="PF07950">
    <property type="entry name" value="MCP1_TM"/>
    <property type="match status" value="1"/>
</dbReference>
<feature type="region of interest" description="Disordered" evidence="1">
    <location>
        <begin position="114"/>
        <end position="140"/>
    </location>
</feature>
<organism evidence="3 4">
    <name type="scientific">Tilletia horrida</name>
    <dbReference type="NCBI Taxonomy" id="155126"/>
    <lineage>
        <taxon>Eukaryota</taxon>
        <taxon>Fungi</taxon>
        <taxon>Dikarya</taxon>
        <taxon>Basidiomycota</taxon>
        <taxon>Ustilaginomycotina</taxon>
        <taxon>Exobasidiomycetes</taxon>
        <taxon>Tilletiales</taxon>
        <taxon>Tilletiaceae</taxon>
        <taxon>Tilletia</taxon>
    </lineage>
</organism>
<dbReference type="PANTHER" id="PTHR38409">
    <property type="entry name" value="MDM10-COMPLEMENTING PROTEIN 1"/>
    <property type="match status" value="1"/>
</dbReference>
<dbReference type="InterPro" id="IPR012472">
    <property type="entry name" value="MCP1_TM"/>
</dbReference>
<protein>
    <recommendedName>
        <fullName evidence="2">Mitochondrial adapter protein MCP1 transmembrane domain-containing protein</fullName>
    </recommendedName>
</protein>
<dbReference type="Proteomes" id="UP001176517">
    <property type="component" value="Unassembled WGS sequence"/>
</dbReference>
<accession>A0AAN6GW41</accession>
<feature type="region of interest" description="Disordered" evidence="1">
    <location>
        <begin position="245"/>
        <end position="270"/>
    </location>
</feature>
<evidence type="ECO:0000259" key="2">
    <source>
        <dbReference type="Pfam" id="PF07950"/>
    </source>
</evidence>
<dbReference type="PANTHER" id="PTHR38409:SF1">
    <property type="entry name" value="MITOCHONDRIAL ADAPTER PROTEIN MCP1"/>
    <property type="match status" value="1"/>
</dbReference>
<gene>
    <name evidence="3" type="ORF">OC846_000270</name>
</gene>
<keyword evidence="4" id="KW-1185">Reference proteome</keyword>
<reference evidence="3" key="1">
    <citation type="journal article" date="2023" name="PhytoFront">
        <title>Draft Genome Resources of Seven Strains of Tilletia horrida, Causal Agent of Kernel Smut of Rice.</title>
        <authorList>
            <person name="Khanal S."/>
            <person name="Antony Babu S."/>
            <person name="Zhou X.G."/>
        </authorList>
    </citation>
    <scope>NUCLEOTIDE SEQUENCE</scope>
    <source>
        <strain evidence="3">TX6</strain>
    </source>
</reference>
<name>A0AAN6GW41_9BASI</name>
<comment type="caution">
    <text evidence="3">The sequence shown here is derived from an EMBL/GenBank/DDBJ whole genome shotgun (WGS) entry which is preliminary data.</text>
</comment>
<dbReference type="InterPro" id="IPR039960">
    <property type="entry name" value="MCP1"/>
</dbReference>
<feature type="compositionally biased region" description="Low complexity" evidence="1">
    <location>
        <begin position="258"/>
        <end position="270"/>
    </location>
</feature>
<dbReference type="EMBL" id="JAPDMZ010000003">
    <property type="protein sequence ID" value="KAK0557703.1"/>
    <property type="molecule type" value="Genomic_DNA"/>
</dbReference>
<feature type="compositionally biased region" description="Low complexity" evidence="1">
    <location>
        <begin position="116"/>
        <end position="131"/>
    </location>
</feature>
<evidence type="ECO:0000256" key="1">
    <source>
        <dbReference type="SAM" id="MobiDB-lite"/>
    </source>
</evidence>